<evidence type="ECO:0000313" key="8">
    <source>
        <dbReference type="Proteomes" id="UP000265750"/>
    </source>
</evidence>
<dbReference type="PROSITE" id="PS00369">
    <property type="entry name" value="PTS_HPR_HIS"/>
    <property type="match status" value="1"/>
</dbReference>
<dbReference type="RefSeq" id="WP_119539948.1">
    <property type="nucleotide sequence ID" value="NZ_QYRN01000005.1"/>
</dbReference>
<organism evidence="7 8">
    <name type="scientific">Aureimonas flava</name>
    <dbReference type="NCBI Taxonomy" id="2320271"/>
    <lineage>
        <taxon>Bacteria</taxon>
        <taxon>Pseudomonadati</taxon>
        <taxon>Pseudomonadota</taxon>
        <taxon>Alphaproteobacteria</taxon>
        <taxon>Hyphomicrobiales</taxon>
        <taxon>Aurantimonadaceae</taxon>
        <taxon>Aureimonas</taxon>
    </lineage>
</organism>
<dbReference type="PANTHER" id="PTHR33705">
    <property type="entry name" value="PHOSPHOCARRIER PROTEIN HPR"/>
    <property type="match status" value="1"/>
</dbReference>
<dbReference type="InterPro" id="IPR035895">
    <property type="entry name" value="HPr-like_sf"/>
</dbReference>
<evidence type="ECO:0000256" key="1">
    <source>
        <dbReference type="ARBA" id="ARBA00004496"/>
    </source>
</evidence>
<dbReference type="OrthoDB" id="9798965at2"/>
<dbReference type="InterPro" id="IPR050399">
    <property type="entry name" value="HPr"/>
</dbReference>
<dbReference type="GO" id="GO:0009401">
    <property type="term" value="P:phosphoenolpyruvate-dependent sugar phosphotransferase system"/>
    <property type="evidence" value="ECO:0007669"/>
    <property type="project" value="UniProtKB-KW"/>
</dbReference>
<evidence type="ECO:0000256" key="3">
    <source>
        <dbReference type="ARBA" id="ARBA00022490"/>
    </source>
</evidence>
<evidence type="ECO:0000256" key="4">
    <source>
        <dbReference type="ARBA" id="ARBA00022683"/>
    </source>
</evidence>
<comment type="caution">
    <text evidence="7">The sequence shown here is derived from an EMBL/GenBank/DDBJ whole genome shotgun (WGS) entry which is preliminary data.</text>
</comment>
<sequence length="111" mass="11571">MDKTGPLTPPTEAPPPGPPSDGPVERTLTIVNRKGLHARASAKFVQLAERFDSQITISREGLSVGGQSIMGLMMLAAGQGTTIDVRAEGHDADEAVCAIAALVADRFGEEC</sequence>
<evidence type="ECO:0000313" key="7">
    <source>
        <dbReference type="EMBL" id="RIY00745.1"/>
    </source>
</evidence>
<dbReference type="SUPFAM" id="SSF55594">
    <property type="entry name" value="HPr-like"/>
    <property type="match status" value="1"/>
</dbReference>
<comment type="similarity">
    <text evidence="2">Belongs to the HPr family.</text>
</comment>
<dbReference type="EMBL" id="QYRN01000005">
    <property type="protein sequence ID" value="RIY00745.1"/>
    <property type="molecule type" value="Genomic_DNA"/>
</dbReference>
<evidence type="ECO:0000256" key="5">
    <source>
        <dbReference type="SAM" id="MobiDB-lite"/>
    </source>
</evidence>
<dbReference type="Pfam" id="PF00381">
    <property type="entry name" value="PTS-HPr"/>
    <property type="match status" value="1"/>
</dbReference>
<dbReference type="AlphaFoldDB" id="A0A3A1WSR1"/>
<dbReference type="CDD" id="cd00367">
    <property type="entry name" value="PTS-HPr_like"/>
    <property type="match status" value="1"/>
</dbReference>
<dbReference type="Proteomes" id="UP000265750">
    <property type="component" value="Unassembled WGS sequence"/>
</dbReference>
<comment type="subcellular location">
    <subcellularLocation>
        <location evidence="1">Cytoplasm</location>
    </subcellularLocation>
</comment>
<reference evidence="8" key="1">
    <citation type="submission" date="2018-09" db="EMBL/GenBank/DDBJ databases">
        <authorList>
            <person name="Tuo L."/>
        </authorList>
    </citation>
    <scope>NUCLEOTIDE SEQUENCE [LARGE SCALE GENOMIC DNA]</scope>
    <source>
        <strain evidence="8">M2BS4Y-1</strain>
    </source>
</reference>
<proteinExistence type="inferred from homology"/>
<dbReference type="PROSITE" id="PS51350">
    <property type="entry name" value="PTS_HPR_DOM"/>
    <property type="match status" value="1"/>
</dbReference>
<feature type="domain" description="HPr" evidence="6">
    <location>
        <begin position="23"/>
        <end position="110"/>
    </location>
</feature>
<feature type="region of interest" description="Disordered" evidence="5">
    <location>
        <begin position="1"/>
        <end position="25"/>
    </location>
</feature>
<keyword evidence="3" id="KW-0963">Cytoplasm</keyword>
<dbReference type="PRINTS" id="PR00107">
    <property type="entry name" value="PHOSPHOCPHPR"/>
</dbReference>
<dbReference type="InterPro" id="IPR001020">
    <property type="entry name" value="PTS_HPr_His_P_site"/>
</dbReference>
<name>A0A3A1WSR1_9HYPH</name>
<keyword evidence="4" id="KW-0598">Phosphotransferase system</keyword>
<accession>A0A3A1WSR1</accession>
<dbReference type="InterPro" id="IPR000032">
    <property type="entry name" value="HPr-like"/>
</dbReference>
<feature type="compositionally biased region" description="Pro residues" evidence="5">
    <location>
        <begin position="7"/>
        <end position="21"/>
    </location>
</feature>
<dbReference type="GO" id="GO:0005737">
    <property type="term" value="C:cytoplasm"/>
    <property type="evidence" value="ECO:0007669"/>
    <property type="project" value="UniProtKB-SubCell"/>
</dbReference>
<protein>
    <submittedName>
        <fullName evidence="7">HPr family phosphocarrier protein</fullName>
    </submittedName>
</protein>
<dbReference type="PANTHER" id="PTHR33705:SF2">
    <property type="entry name" value="PHOSPHOCARRIER PROTEIN NPR"/>
    <property type="match status" value="1"/>
</dbReference>
<evidence type="ECO:0000256" key="2">
    <source>
        <dbReference type="ARBA" id="ARBA00010736"/>
    </source>
</evidence>
<evidence type="ECO:0000259" key="6">
    <source>
        <dbReference type="PROSITE" id="PS51350"/>
    </source>
</evidence>
<dbReference type="Gene3D" id="3.30.1340.10">
    <property type="entry name" value="HPr-like"/>
    <property type="match status" value="1"/>
</dbReference>
<keyword evidence="8" id="KW-1185">Reference proteome</keyword>
<gene>
    <name evidence="7" type="ORF">D3218_10045</name>
</gene>
<dbReference type="NCBIfam" id="TIGR01003">
    <property type="entry name" value="PTS_HPr_family"/>
    <property type="match status" value="1"/>
</dbReference>